<evidence type="ECO:0000256" key="1">
    <source>
        <dbReference type="SAM" id="MobiDB-lite"/>
    </source>
</evidence>
<proteinExistence type="predicted"/>
<dbReference type="Proteomes" id="UP000800093">
    <property type="component" value="Unassembled WGS sequence"/>
</dbReference>
<comment type="caution">
    <text evidence="2">The sequence shown here is derived from an EMBL/GenBank/DDBJ whole genome shotgun (WGS) entry which is preliminary data.</text>
</comment>
<evidence type="ECO:0000313" key="3">
    <source>
        <dbReference type="Proteomes" id="UP000800093"/>
    </source>
</evidence>
<protein>
    <submittedName>
        <fullName evidence="2">Uncharacterized protein</fullName>
    </submittedName>
</protein>
<name>A0A9P4N4D9_9PLEO</name>
<dbReference type="EMBL" id="ML986650">
    <property type="protein sequence ID" value="KAF2261809.1"/>
    <property type="molecule type" value="Genomic_DNA"/>
</dbReference>
<evidence type="ECO:0000313" key="2">
    <source>
        <dbReference type="EMBL" id="KAF2261809.1"/>
    </source>
</evidence>
<feature type="compositionally biased region" description="Basic residues" evidence="1">
    <location>
        <begin position="79"/>
        <end position="89"/>
    </location>
</feature>
<sequence length="181" mass="20303">MLRGILSDGLILLGATETISRRHSYSDVKTDIPPSLSLAQLSNKSGISPPPDAIIFTSITSANLTPTKCPIERSIPRQPTRRRRRRRRGRAEYHHTNQTSIPFGLCSRPNSDSSPASVCEITTTRSTPLPTVSICRGCIWKKPRTHRRWRPHGTCSLFCGRDTENELKEIDLLAHSYRSEA</sequence>
<reference evidence="3" key="1">
    <citation type="journal article" date="2020" name="Stud. Mycol.">
        <title>101 Dothideomycetes genomes: A test case for predicting lifestyles and emergence of pathogens.</title>
        <authorList>
            <person name="Haridas S."/>
            <person name="Albert R."/>
            <person name="Binder M."/>
            <person name="Bloem J."/>
            <person name="LaButti K."/>
            <person name="Salamov A."/>
            <person name="Andreopoulos B."/>
            <person name="Baker S."/>
            <person name="Barry K."/>
            <person name="Bills G."/>
            <person name="Bluhm B."/>
            <person name="Cannon C."/>
            <person name="Castanera R."/>
            <person name="Culley D."/>
            <person name="Daum C."/>
            <person name="Ezra D."/>
            <person name="Gonzalez J."/>
            <person name="Henrissat B."/>
            <person name="Kuo A."/>
            <person name="Liang C."/>
            <person name="Lipzen A."/>
            <person name="Lutzoni F."/>
            <person name="Magnuson J."/>
            <person name="Mondo S."/>
            <person name="Nolan M."/>
            <person name="Ohm R."/>
            <person name="Pangilinan J."/>
            <person name="Park H.-J."/>
            <person name="Ramirez L."/>
            <person name="Alfaro M."/>
            <person name="Sun H."/>
            <person name="Tritt A."/>
            <person name="Yoshinaga Y."/>
            <person name="Zwiers L.-H."/>
            <person name="Turgeon B."/>
            <person name="Goodwin S."/>
            <person name="Spatafora J."/>
            <person name="Crous P."/>
            <person name="Grigoriev I."/>
        </authorList>
    </citation>
    <scope>NUCLEOTIDE SEQUENCE [LARGE SCALE GENOMIC DNA]</scope>
    <source>
        <strain evidence="3">CBS 304.66</strain>
    </source>
</reference>
<gene>
    <name evidence="2" type="ORF">CC78DRAFT_341204</name>
</gene>
<feature type="region of interest" description="Disordered" evidence="1">
    <location>
        <begin position="69"/>
        <end position="94"/>
    </location>
</feature>
<organism evidence="2 3">
    <name type="scientific">Lojkania enalia</name>
    <dbReference type="NCBI Taxonomy" id="147567"/>
    <lineage>
        <taxon>Eukaryota</taxon>
        <taxon>Fungi</taxon>
        <taxon>Dikarya</taxon>
        <taxon>Ascomycota</taxon>
        <taxon>Pezizomycotina</taxon>
        <taxon>Dothideomycetes</taxon>
        <taxon>Pleosporomycetidae</taxon>
        <taxon>Pleosporales</taxon>
        <taxon>Pleosporales incertae sedis</taxon>
        <taxon>Lojkania</taxon>
    </lineage>
</organism>
<keyword evidence="3" id="KW-1185">Reference proteome</keyword>
<accession>A0A9P4N4D9</accession>
<dbReference type="AlphaFoldDB" id="A0A9P4N4D9"/>